<dbReference type="Proteomes" id="UP001148629">
    <property type="component" value="Unassembled WGS sequence"/>
</dbReference>
<sequence>MQLTTLFSVATAALASTAAALPATKNARANSAVANLDAVKGSGANQVRTPIQIPFGKLTTFDLQITGLEITGVTVNVEGEQAPDSSRVRCRRYRDQYAIKLGSAEFKQGSVSGVSADPADFGWVLCWITD</sequence>
<keyword evidence="2" id="KW-1185">Reference proteome</keyword>
<gene>
    <name evidence="1" type="ORF">NM208_g2897</name>
</gene>
<accession>A0ACC1SR98</accession>
<comment type="caution">
    <text evidence="1">The sequence shown here is derived from an EMBL/GenBank/DDBJ whole genome shotgun (WGS) entry which is preliminary data.</text>
</comment>
<name>A0ACC1SR98_9HYPO</name>
<evidence type="ECO:0000313" key="2">
    <source>
        <dbReference type="Proteomes" id="UP001148629"/>
    </source>
</evidence>
<reference evidence="1" key="1">
    <citation type="submission" date="2022-08" db="EMBL/GenBank/DDBJ databases">
        <title>Genome Sequence of Fusarium decemcellulare.</title>
        <authorList>
            <person name="Buettner E."/>
        </authorList>
    </citation>
    <scope>NUCLEOTIDE SEQUENCE</scope>
    <source>
        <strain evidence="1">Babe19</strain>
    </source>
</reference>
<dbReference type="EMBL" id="JANRMS010000182">
    <property type="protein sequence ID" value="KAJ3544740.1"/>
    <property type="molecule type" value="Genomic_DNA"/>
</dbReference>
<protein>
    <submittedName>
        <fullName evidence="1">Uncharacterized protein</fullName>
    </submittedName>
</protein>
<organism evidence="1 2">
    <name type="scientific">Fusarium decemcellulare</name>
    <dbReference type="NCBI Taxonomy" id="57161"/>
    <lineage>
        <taxon>Eukaryota</taxon>
        <taxon>Fungi</taxon>
        <taxon>Dikarya</taxon>
        <taxon>Ascomycota</taxon>
        <taxon>Pezizomycotina</taxon>
        <taxon>Sordariomycetes</taxon>
        <taxon>Hypocreomycetidae</taxon>
        <taxon>Hypocreales</taxon>
        <taxon>Nectriaceae</taxon>
        <taxon>Fusarium</taxon>
        <taxon>Fusarium decemcellulare species complex</taxon>
    </lineage>
</organism>
<proteinExistence type="predicted"/>
<evidence type="ECO:0000313" key="1">
    <source>
        <dbReference type="EMBL" id="KAJ3544740.1"/>
    </source>
</evidence>